<evidence type="ECO:0000313" key="2">
    <source>
        <dbReference type="Proteomes" id="UP000663836"/>
    </source>
</evidence>
<sequence length="39" mass="4315">MTIVIIKINHHHESHQITPSSSSISILQTPKLLAGQKIL</sequence>
<dbReference type="Proteomes" id="UP000663836">
    <property type="component" value="Unassembled WGS sequence"/>
</dbReference>
<reference evidence="1" key="1">
    <citation type="submission" date="2021-02" db="EMBL/GenBank/DDBJ databases">
        <authorList>
            <person name="Nowell W R."/>
        </authorList>
    </citation>
    <scope>NUCLEOTIDE SEQUENCE</scope>
</reference>
<accession>A0A820K4R7</accession>
<protein>
    <submittedName>
        <fullName evidence="1">Uncharacterized protein</fullName>
    </submittedName>
</protein>
<dbReference type="EMBL" id="CAJOBD010045464">
    <property type="protein sequence ID" value="CAF4334239.1"/>
    <property type="molecule type" value="Genomic_DNA"/>
</dbReference>
<comment type="caution">
    <text evidence="1">The sequence shown here is derived from an EMBL/GenBank/DDBJ whole genome shotgun (WGS) entry which is preliminary data.</text>
</comment>
<organism evidence="1 2">
    <name type="scientific">Rotaria sordida</name>
    <dbReference type="NCBI Taxonomy" id="392033"/>
    <lineage>
        <taxon>Eukaryota</taxon>
        <taxon>Metazoa</taxon>
        <taxon>Spiralia</taxon>
        <taxon>Gnathifera</taxon>
        <taxon>Rotifera</taxon>
        <taxon>Eurotatoria</taxon>
        <taxon>Bdelloidea</taxon>
        <taxon>Philodinida</taxon>
        <taxon>Philodinidae</taxon>
        <taxon>Rotaria</taxon>
    </lineage>
</organism>
<gene>
    <name evidence="1" type="ORF">JBS370_LOCUS41411</name>
</gene>
<proteinExistence type="predicted"/>
<feature type="non-terminal residue" evidence="1">
    <location>
        <position position="39"/>
    </location>
</feature>
<name>A0A820K4R7_9BILA</name>
<dbReference type="AlphaFoldDB" id="A0A820K4R7"/>
<evidence type="ECO:0000313" key="1">
    <source>
        <dbReference type="EMBL" id="CAF4334239.1"/>
    </source>
</evidence>